<name>A0A8H6S8M4_MYCCL</name>
<dbReference type="Proteomes" id="UP000613580">
    <property type="component" value="Unassembled WGS sequence"/>
</dbReference>
<comment type="caution">
    <text evidence="2">The sequence shown here is derived from an EMBL/GenBank/DDBJ whole genome shotgun (WGS) entry which is preliminary data.</text>
</comment>
<dbReference type="EMBL" id="JACAZE010000021">
    <property type="protein sequence ID" value="KAF7293305.1"/>
    <property type="molecule type" value="Genomic_DNA"/>
</dbReference>
<evidence type="ECO:0000256" key="1">
    <source>
        <dbReference type="SAM" id="Phobius"/>
    </source>
</evidence>
<evidence type="ECO:0000313" key="2">
    <source>
        <dbReference type="EMBL" id="KAF7293305.1"/>
    </source>
</evidence>
<gene>
    <name evidence="2" type="ORF">HMN09_01209700</name>
</gene>
<feature type="transmembrane region" description="Helical" evidence="1">
    <location>
        <begin position="254"/>
        <end position="274"/>
    </location>
</feature>
<keyword evidence="1" id="KW-1133">Transmembrane helix</keyword>
<keyword evidence="3" id="KW-1185">Reference proteome</keyword>
<organism evidence="2 3">
    <name type="scientific">Mycena chlorophos</name>
    <name type="common">Agaric fungus</name>
    <name type="synonym">Agaricus chlorophos</name>
    <dbReference type="NCBI Taxonomy" id="658473"/>
    <lineage>
        <taxon>Eukaryota</taxon>
        <taxon>Fungi</taxon>
        <taxon>Dikarya</taxon>
        <taxon>Basidiomycota</taxon>
        <taxon>Agaricomycotina</taxon>
        <taxon>Agaricomycetes</taxon>
        <taxon>Agaricomycetidae</taxon>
        <taxon>Agaricales</taxon>
        <taxon>Marasmiineae</taxon>
        <taxon>Mycenaceae</taxon>
        <taxon>Mycena</taxon>
    </lineage>
</organism>
<sequence>MPGLFDPAPQEHADAYTALLEEQHRTHVWTPPVPGEEGVGVPAGHVRVQLYLHKYKVSEGMRPDVEAFIPLSKEGALDMWAVRKAWGLESCVVIDPERMRLYFLADPNVLDTPSVQYLVGRFGAVKLLEGDISTSTLLTRHLRQLLIALHLIGSSYYTLASSGAKHDARLVCARVGIFKDDMAHVGREGYAFGEAVGSDYVLPVVKKVKVLGAPVWVVVKQRIGPVWEYAWPKAKKLVPSAKNGVAGHSITKTLLTFMLVLACMALTTVGVASYCGHAWARGYFRDPPPGREQMGRGVILLVVVVVMLALGAGRSYLRGREERERLEEVVGVN</sequence>
<dbReference type="AlphaFoldDB" id="A0A8H6S8M4"/>
<keyword evidence="1" id="KW-0812">Transmembrane</keyword>
<protein>
    <submittedName>
        <fullName evidence="2">Uncharacterized protein</fullName>
    </submittedName>
</protein>
<dbReference type="OrthoDB" id="2796521at2759"/>
<evidence type="ECO:0000313" key="3">
    <source>
        <dbReference type="Proteomes" id="UP000613580"/>
    </source>
</evidence>
<keyword evidence="1" id="KW-0472">Membrane</keyword>
<reference evidence="2" key="1">
    <citation type="submission" date="2020-05" db="EMBL/GenBank/DDBJ databases">
        <title>Mycena genomes resolve the evolution of fungal bioluminescence.</title>
        <authorList>
            <person name="Tsai I.J."/>
        </authorList>
    </citation>
    <scope>NUCLEOTIDE SEQUENCE</scope>
    <source>
        <strain evidence="2">110903Hualien_Pintung</strain>
    </source>
</reference>
<feature type="transmembrane region" description="Helical" evidence="1">
    <location>
        <begin position="294"/>
        <end position="317"/>
    </location>
</feature>
<proteinExistence type="predicted"/>
<accession>A0A8H6S8M4</accession>